<evidence type="ECO:0000313" key="3">
    <source>
        <dbReference type="Proteomes" id="UP000005317"/>
    </source>
</evidence>
<feature type="transmembrane region" description="Helical" evidence="1">
    <location>
        <begin position="227"/>
        <end position="245"/>
    </location>
</feature>
<evidence type="ECO:0000313" key="2">
    <source>
        <dbReference type="EMBL" id="EIJ34070.1"/>
    </source>
</evidence>
<feature type="transmembrane region" description="Helical" evidence="1">
    <location>
        <begin position="379"/>
        <end position="396"/>
    </location>
</feature>
<feature type="transmembrane region" description="Helical" evidence="1">
    <location>
        <begin position="251"/>
        <end position="274"/>
    </location>
</feature>
<keyword evidence="1" id="KW-0812">Transmembrane</keyword>
<accession>A0A656HF92</accession>
<sequence precursor="true">MLLTLLFILLLQAVAAYIFTHQPWTGLRLEPDPHSGFLRVTSVAEDSPAEGIIPPGTLLATLQTAERQIPLTPFALIDLRELNNHNIYADSIRLQQQLHAAVKFGEPLRFASDSGNVFAVEPRETMPVRAIPTYYWVLWSLGCVGLLICSLVWSYQPFRLEALFLFITSVGYYGFSITHNILSNRELFMAADVLDGLNFGAVLFTHYFIFGMFMLQVSYPVRLFPLRLLYVVALLDVLLSVNYYLKIIELPLHIFFLQYVPFFMVALGFTVWQWRASKGHPLNRVALLLLQISIMFPSLIAVVFYAIPLIMGKTPLLSHTMVIQVMSPIIFIGWAGAVLRYRLFEIEYWWFKSWLWLLGGALVILLDVVLVTLFYTPQVYALGLSVVLAGFLYFPLRQWLLGKLMPLDSQSVQDFLPTFGNLMSGAASGEEFELRWQAVLQKRFRPLHLDAQPDVLKHPMLAENGLHLSVPALDNAGSYRLTGKQMAAHLFSKADVHTVASLLDIARIASNASATRKQAVLAERRRVMHDLHDTIGARLLSLSHDITSPQHRKATQDTLQLLRDMIHLTLQKTPYRLEEHLADWRADTVEQTEAVDAQLRWQTEPQVESLALPPSQLIELMLFVRETVDAFLQQPDIQSLDIAFRLESDALLADISINNQPLTAKNLTLALTGQA</sequence>
<feature type="transmembrane region" description="Helical" evidence="1">
    <location>
        <begin position="322"/>
        <end position="341"/>
    </location>
</feature>
<dbReference type="EMBL" id="JH651384">
    <property type="protein sequence ID" value="EIJ34070.1"/>
    <property type="molecule type" value="Genomic_DNA"/>
</dbReference>
<feature type="transmembrane region" description="Helical" evidence="1">
    <location>
        <begin position="162"/>
        <end position="182"/>
    </location>
</feature>
<proteinExistence type="predicted"/>
<evidence type="ECO:0000256" key="1">
    <source>
        <dbReference type="SAM" id="Phobius"/>
    </source>
</evidence>
<dbReference type="Proteomes" id="UP000005317">
    <property type="component" value="Unassembled WGS sequence"/>
</dbReference>
<name>A0A656HF92_THINJ</name>
<feature type="transmembrane region" description="Helical" evidence="1">
    <location>
        <begin position="197"/>
        <end position="215"/>
    </location>
</feature>
<organism evidence="2 3">
    <name type="scientific">Thiothrix nivea (strain ATCC 35100 / DSM 5205 / JP2)</name>
    <dbReference type="NCBI Taxonomy" id="870187"/>
    <lineage>
        <taxon>Bacteria</taxon>
        <taxon>Pseudomonadati</taxon>
        <taxon>Pseudomonadota</taxon>
        <taxon>Gammaproteobacteria</taxon>
        <taxon>Thiotrichales</taxon>
        <taxon>Thiotrichaceae</taxon>
        <taxon>Thiothrix</taxon>
    </lineage>
</organism>
<protein>
    <recommendedName>
        <fullName evidence="4">Signal transduction histidine kinase subgroup 3 dimerisation and phosphoacceptor domain-containing protein</fullName>
    </recommendedName>
</protein>
<feature type="transmembrane region" description="Helical" evidence="1">
    <location>
        <begin position="134"/>
        <end position="155"/>
    </location>
</feature>
<keyword evidence="1" id="KW-1133">Transmembrane helix</keyword>
<keyword evidence="1" id="KW-0472">Membrane</keyword>
<gene>
    <name evidence="2" type="ORF">Thini_1467</name>
</gene>
<dbReference type="AlphaFoldDB" id="A0A656HF92"/>
<feature type="transmembrane region" description="Helical" evidence="1">
    <location>
        <begin position="353"/>
        <end position="373"/>
    </location>
</feature>
<keyword evidence="3" id="KW-1185">Reference proteome</keyword>
<feature type="transmembrane region" description="Helical" evidence="1">
    <location>
        <begin position="286"/>
        <end position="310"/>
    </location>
</feature>
<reference evidence="3" key="1">
    <citation type="journal article" date="2011" name="Stand. Genomic Sci.">
        <title>Genome sequence of the filamentous, gliding Thiothrix nivea neotype strain (JP2(T)).</title>
        <authorList>
            <person name="Lapidus A."/>
            <person name="Nolan M."/>
            <person name="Lucas S."/>
            <person name="Glavina Del Rio T."/>
            <person name="Tice H."/>
            <person name="Cheng J.F."/>
            <person name="Tapia R."/>
            <person name="Han C."/>
            <person name="Goodwin L."/>
            <person name="Pitluck S."/>
            <person name="Liolios K."/>
            <person name="Pagani I."/>
            <person name="Ivanova N."/>
            <person name="Huntemann M."/>
            <person name="Mavromatis K."/>
            <person name="Mikhailova N."/>
            <person name="Pati A."/>
            <person name="Chen A."/>
            <person name="Palaniappan K."/>
            <person name="Land M."/>
            <person name="Brambilla E.M."/>
            <person name="Rohde M."/>
            <person name="Abt B."/>
            <person name="Verbarg S."/>
            <person name="Goker M."/>
            <person name="Bristow J."/>
            <person name="Eisen J.A."/>
            <person name="Markowitz V."/>
            <person name="Hugenholtz P."/>
            <person name="Kyrpides N.C."/>
            <person name="Klenk H.P."/>
            <person name="Woyke T."/>
        </authorList>
    </citation>
    <scope>NUCLEOTIDE SEQUENCE [LARGE SCALE GENOMIC DNA]</scope>
    <source>
        <strain evidence="3">ATCC 35100 / DSM 5205 / JP2</strain>
    </source>
</reference>
<evidence type="ECO:0008006" key="4">
    <source>
        <dbReference type="Google" id="ProtNLM"/>
    </source>
</evidence>